<dbReference type="InterPro" id="IPR041171">
    <property type="entry name" value="SDR_Ig"/>
</dbReference>
<organism evidence="8 9">
    <name type="scientific">Leucobacter edaphi</name>
    <dbReference type="NCBI Taxonomy" id="2796472"/>
    <lineage>
        <taxon>Bacteria</taxon>
        <taxon>Bacillati</taxon>
        <taxon>Actinomycetota</taxon>
        <taxon>Actinomycetes</taxon>
        <taxon>Micrococcales</taxon>
        <taxon>Microbacteriaceae</taxon>
        <taxon>Leucobacter</taxon>
    </lineage>
</organism>
<dbReference type="Pfam" id="PF17961">
    <property type="entry name" value="Big_8"/>
    <property type="match status" value="1"/>
</dbReference>
<keyword evidence="5" id="KW-0572">Peptidoglycan-anchor</keyword>
<dbReference type="AlphaFoldDB" id="A0A934UYC6"/>
<evidence type="ECO:0000256" key="4">
    <source>
        <dbReference type="ARBA" id="ARBA00022729"/>
    </source>
</evidence>
<dbReference type="Gene3D" id="2.60.40.1280">
    <property type="match status" value="1"/>
</dbReference>
<proteinExistence type="predicted"/>
<dbReference type="RefSeq" id="WP_200132150.1">
    <property type="nucleotide sequence ID" value="NZ_JAEHOI010000006.1"/>
</dbReference>
<dbReference type="Proteomes" id="UP000618733">
    <property type="component" value="Unassembled WGS sequence"/>
</dbReference>
<keyword evidence="3" id="KW-0964">Secreted</keyword>
<feature type="region of interest" description="Disordered" evidence="6">
    <location>
        <begin position="444"/>
        <end position="476"/>
    </location>
</feature>
<evidence type="ECO:0000256" key="3">
    <source>
        <dbReference type="ARBA" id="ARBA00022525"/>
    </source>
</evidence>
<evidence type="ECO:0000259" key="7">
    <source>
        <dbReference type="Pfam" id="PF17961"/>
    </source>
</evidence>
<evidence type="ECO:0000313" key="8">
    <source>
        <dbReference type="EMBL" id="MBK0421952.1"/>
    </source>
</evidence>
<comment type="caution">
    <text evidence="8">The sequence shown here is derived from an EMBL/GenBank/DDBJ whole genome shotgun (WGS) entry which is preliminary data.</text>
</comment>
<evidence type="ECO:0000256" key="6">
    <source>
        <dbReference type="SAM" id="MobiDB-lite"/>
    </source>
</evidence>
<keyword evidence="2" id="KW-0134">Cell wall</keyword>
<reference evidence="8" key="1">
    <citation type="submission" date="2020-12" db="EMBL/GenBank/DDBJ databases">
        <title>Leucobacter sp. CAS2, isolated from Chromium sludge.</title>
        <authorList>
            <person name="Xu Z."/>
        </authorList>
    </citation>
    <scope>NUCLEOTIDE SEQUENCE</scope>
    <source>
        <strain evidence="8">CSA2</strain>
    </source>
</reference>
<protein>
    <recommendedName>
        <fullName evidence="7">SDR-like Ig domain-containing protein</fullName>
    </recommendedName>
</protein>
<dbReference type="GO" id="GO:0007155">
    <property type="term" value="P:cell adhesion"/>
    <property type="evidence" value="ECO:0007669"/>
    <property type="project" value="InterPro"/>
</dbReference>
<evidence type="ECO:0000256" key="1">
    <source>
        <dbReference type="ARBA" id="ARBA00004168"/>
    </source>
</evidence>
<evidence type="ECO:0000256" key="5">
    <source>
        <dbReference type="ARBA" id="ARBA00023088"/>
    </source>
</evidence>
<dbReference type="EMBL" id="JAEHOI010000006">
    <property type="protein sequence ID" value="MBK0421952.1"/>
    <property type="molecule type" value="Genomic_DNA"/>
</dbReference>
<evidence type="ECO:0000256" key="2">
    <source>
        <dbReference type="ARBA" id="ARBA00022512"/>
    </source>
</evidence>
<gene>
    <name evidence="8" type="ORF">JD292_07670</name>
</gene>
<name>A0A934UYC6_9MICO</name>
<accession>A0A934UYC6</accession>
<dbReference type="InterPro" id="IPR011252">
    <property type="entry name" value="Fibrogen-bd_dom1"/>
</dbReference>
<evidence type="ECO:0000313" key="9">
    <source>
        <dbReference type="Proteomes" id="UP000618733"/>
    </source>
</evidence>
<dbReference type="InterPro" id="IPR008966">
    <property type="entry name" value="Adhesion_dom_sf"/>
</dbReference>
<sequence length="476" mass="51137">MNHPRTPHARGAQPSRIRRFAAGMLGISLVGGGLFFGGGAAAPAEAAAYSPTCAAELTSAAITPSEDLTLTGRVLESWLKPDWEFDNMNQAAQRGQSNFDIKVAPEAKAGDTYTLHVDGIGTFAGTPRDLVNKADGAVIATAKMIGSTGVEFTFTDYVNTHKDVTGTYEQSYGYSSVYAPGGVLQPGQVYTTTFSGCENGVSTSFDTTTPEQYNTTGLRSSWRGTQDEAKLAVVYNGQPAASATDLTTVSLTIDRPGTKWDCTQLENQTSPFGIGYGIWGGKFMTDAKLSTQTTAAPKPGEYRIVSCTDREIKIEWMPQAAGETFRAQLQTIPDGTSQWEALGRNPFTIGAHEESLEHGAIDRSAVPTRPFTDGSAAGDLNYVDPVITKVRAADGSFELTVTNPTTDGVVKAQSYTDALYNAAGVLSADQRAFDGHRVEQRVEAADARARRDGDGEGRVRRVDDPRWRQDHEPLRH</sequence>
<feature type="domain" description="SDR-like Ig" evidence="7">
    <location>
        <begin position="92"/>
        <end position="169"/>
    </location>
</feature>
<keyword evidence="4" id="KW-0732">Signal</keyword>
<comment type="subcellular location">
    <subcellularLocation>
        <location evidence="1">Secreted</location>
        <location evidence="1">Cell wall</location>
        <topology evidence="1">Peptidoglycan-anchor</topology>
    </subcellularLocation>
</comment>
<keyword evidence="9" id="KW-1185">Reference proteome</keyword>
<dbReference type="SUPFAM" id="SSF49401">
    <property type="entry name" value="Bacterial adhesins"/>
    <property type="match status" value="1"/>
</dbReference>